<dbReference type="EMBL" id="VWSH01000001">
    <property type="protein sequence ID" value="KAA5536225.1"/>
    <property type="molecule type" value="Genomic_DNA"/>
</dbReference>
<dbReference type="AlphaFoldDB" id="A0A5M6CT74"/>
<sequence length="213" mass="25056">MATITTFLKFGCEENIYDLLHNGTIYMNSIQHFRLFEDKELRGDIYEGASRITNCLPGEFEIPEIGFKGNYLNIHIREAFPEVLGNIYSLYCISSHGWGNPLEFEINQKVKEFGTHCLMVKNSERFLELIEEKLTEAGVKYSHGFVDYYDRMKISRKVNLFEKPMEFEYQKEFRFYVEREAIDPFVISIGNMENIAKVYSTDFVVDGLRLQMR</sequence>
<gene>
    <name evidence="1" type="ORF">F0919_00740</name>
</gene>
<proteinExistence type="predicted"/>
<evidence type="ECO:0000313" key="1">
    <source>
        <dbReference type="EMBL" id="KAA5536225.1"/>
    </source>
</evidence>
<comment type="caution">
    <text evidence="1">The sequence shown here is derived from an EMBL/GenBank/DDBJ whole genome shotgun (WGS) entry which is preliminary data.</text>
</comment>
<protein>
    <submittedName>
        <fullName evidence="1">Uncharacterized protein</fullName>
    </submittedName>
</protein>
<reference evidence="1 2" key="1">
    <citation type="submission" date="2019-09" db="EMBL/GenBank/DDBJ databases">
        <title>Genome sequence and assembly of Taibaiella sp.</title>
        <authorList>
            <person name="Chhetri G."/>
        </authorList>
    </citation>
    <scope>NUCLEOTIDE SEQUENCE [LARGE SCALE GENOMIC DNA]</scope>
    <source>
        <strain evidence="1 2">KVB11</strain>
    </source>
</reference>
<evidence type="ECO:0000313" key="2">
    <source>
        <dbReference type="Proteomes" id="UP000323632"/>
    </source>
</evidence>
<dbReference type="Proteomes" id="UP000323632">
    <property type="component" value="Unassembled WGS sequence"/>
</dbReference>
<name>A0A5M6CT74_9BACT</name>
<organism evidence="1 2">
    <name type="scientific">Taibaiella lutea</name>
    <dbReference type="NCBI Taxonomy" id="2608001"/>
    <lineage>
        <taxon>Bacteria</taxon>
        <taxon>Pseudomonadati</taxon>
        <taxon>Bacteroidota</taxon>
        <taxon>Chitinophagia</taxon>
        <taxon>Chitinophagales</taxon>
        <taxon>Chitinophagaceae</taxon>
        <taxon>Taibaiella</taxon>
    </lineage>
</organism>
<accession>A0A5M6CT74</accession>
<keyword evidence="2" id="KW-1185">Reference proteome</keyword>
<dbReference type="RefSeq" id="WP_150030798.1">
    <property type="nucleotide sequence ID" value="NZ_VWSH01000001.1"/>
</dbReference>